<reference evidence="2 3" key="1">
    <citation type="journal article" date="2021" name="BMC Genomics">
        <title>Datura genome reveals duplications of psychoactive alkaloid biosynthetic genes and high mutation rate following tissue culture.</title>
        <authorList>
            <person name="Rajewski A."/>
            <person name="Carter-House D."/>
            <person name="Stajich J."/>
            <person name="Litt A."/>
        </authorList>
    </citation>
    <scope>NUCLEOTIDE SEQUENCE [LARGE SCALE GENOMIC DNA]</scope>
    <source>
        <strain evidence="2">AR-01</strain>
    </source>
</reference>
<proteinExistence type="predicted"/>
<feature type="compositionally biased region" description="Basic and acidic residues" evidence="1">
    <location>
        <begin position="1"/>
        <end position="19"/>
    </location>
</feature>
<keyword evidence="3" id="KW-1185">Reference proteome</keyword>
<name>A0ABS8YAI0_DATST</name>
<feature type="non-terminal residue" evidence="2">
    <location>
        <position position="1"/>
    </location>
</feature>
<evidence type="ECO:0000313" key="2">
    <source>
        <dbReference type="EMBL" id="MCE5167513.1"/>
    </source>
</evidence>
<dbReference type="Proteomes" id="UP000823775">
    <property type="component" value="Unassembled WGS sequence"/>
</dbReference>
<accession>A0ABS8YAI0</accession>
<gene>
    <name evidence="2" type="ORF">HAX54_007727</name>
</gene>
<comment type="caution">
    <text evidence="2">The sequence shown here is derived from an EMBL/GenBank/DDBJ whole genome shotgun (WGS) entry which is preliminary data.</text>
</comment>
<evidence type="ECO:0000313" key="3">
    <source>
        <dbReference type="Proteomes" id="UP000823775"/>
    </source>
</evidence>
<organism evidence="2 3">
    <name type="scientific">Datura stramonium</name>
    <name type="common">Jimsonweed</name>
    <name type="synonym">Common thornapple</name>
    <dbReference type="NCBI Taxonomy" id="4076"/>
    <lineage>
        <taxon>Eukaryota</taxon>
        <taxon>Viridiplantae</taxon>
        <taxon>Streptophyta</taxon>
        <taxon>Embryophyta</taxon>
        <taxon>Tracheophyta</taxon>
        <taxon>Spermatophyta</taxon>
        <taxon>Magnoliopsida</taxon>
        <taxon>eudicotyledons</taxon>
        <taxon>Gunneridae</taxon>
        <taxon>Pentapetalae</taxon>
        <taxon>asterids</taxon>
        <taxon>lamiids</taxon>
        <taxon>Solanales</taxon>
        <taxon>Solanaceae</taxon>
        <taxon>Solanoideae</taxon>
        <taxon>Datureae</taxon>
        <taxon>Datura</taxon>
    </lineage>
</organism>
<sequence length="92" mass="10441">IEQKAEESSKKKTSKKGDEQGQAPTFVDVEVSSDEKNSPTEPGPMSKGHDPKRKRGDSLNFSDPLLLLNLMLLKTRMLHDFVYWVKRITLVL</sequence>
<feature type="region of interest" description="Disordered" evidence="1">
    <location>
        <begin position="1"/>
        <end position="58"/>
    </location>
</feature>
<protein>
    <submittedName>
        <fullName evidence="2">Uncharacterized protein</fullName>
    </submittedName>
</protein>
<dbReference type="EMBL" id="JACEIK010139963">
    <property type="protein sequence ID" value="MCE5167513.1"/>
    <property type="molecule type" value="Genomic_DNA"/>
</dbReference>
<evidence type="ECO:0000256" key="1">
    <source>
        <dbReference type="SAM" id="MobiDB-lite"/>
    </source>
</evidence>